<dbReference type="Gene3D" id="1.10.10.41">
    <property type="entry name" value="Yeast DNA topoisomerase - domain 1"/>
    <property type="match status" value="1"/>
</dbReference>
<dbReference type="InterPro" id="IPR013499">
    <property type="entry name" value="TopoI_euk"/>
</dbReference>
<name>A0A8C6E3D0_MOSMO</name>
<dbReference type="Pfam" id="PF01028">
    <property type="entry name" value="Topoisom_I"/>
    <property type="match status" value="1"/>
</dbReference>
<dbReference type="InterPro" id="IPR051062">
    <property type="entry name" value="Topoisomerase_IB"/>
</dbReference>
<organism evidence="2 3">
    <name type="scientific">Moschus moschiferus</name>
    <name type="common">Siberian musk deer</name>
    <name type="synonym">Moschus sibiricus</name>
    <dbReference type="NCBI Taxonomy" id="68415"/>
    <lineage>
        <taxon>Eukaryota</taxon>
        <taxon>Metazoa</taxon>
        <taxon>Chordata</taxon>
        <taxon>Craniata</taxon>
        <taxon>Vertebrata</taxon>
        <taxon>Euteleostomi</taxon>
        <taxon>Mammalia</taxon>
        <taxon>Eutheria</taxon>
        <taxon>Laurasiatheria</taxon>
        <taxon>Artiodactyla</taxon>
        <taxon>Ruminantia</taxon>
        <taxon>Pecora</taxon>
        <taxon>Moschidae</taxon>
        <taxon>Moschus</taxon>
    </lineage>
</organism>
<keyword evidence="3" id="KW-1185">Reference proteome</keyword>
<dbReference type="InterPro" id="IPR036202">
    <property type="entry name" value="TopoI_DNA-bd_euk_N_sf"/>
</dbReference>
<proteinExistence type="predicted"/>
<dbReference type="PANTHER" id="PTHR10290:SF1">
    <property type="entry name" value="DNA TOPOISOMERASE I, MITOCHONDRIAL"/>
    <property type="match status" value="1"/>
</dbReference>
<dbReference type="GeneTree" id="ENSGT00940000162943"/>
<dbReference type="InterPro" id="IPR014711">
    <property type="entry name" value="TopoI_cat_a-hlx-sub_euk"/>
</dbReference>
<evidence type="ECO:0000313" key="3">
    <source>
        <dbReference type="Proteomes" id="UP000694544"/>
    </source>
</evidence>
<dbReference type="Gene3D" id="2.170.11.10">
    <property type="entry name" value="DNA Topoisomerase I, domain 2"/>
    <property type="match status" value="1"/>
</dbReference>
<feature type="domain" description="DNA topoisomerase I eukaryotic-type" evidence="1">
    <location>
        <begin position="110"/>
        <end position="368"/>
    </location>
</feature>
<dbReference type="GO" id="GO:0003917">
    <property type="term" value="F:DNA topoisomerase type I (single strand cut, ATP-independent) activity"/>
    <property type="evidence" value="ECO:0007669"/>
    <property type="project" value="InterPro"/>
</dbReference>
<dbReference type="GO" id="GO:0006265">
    <property type="term" value="P:DNA topological change"/>
    <property type="evidence" value="ECO:0007669"/>
    <property type="project" value="InterPro"/>
</dbReference>
<dbReference type="GO" id="GO:0006260">
    <property type="term" value="P:DNA replication"/>
    <property type="evidence" value="ECO:0007669"/>
    <property type="project" value="TreeGrafter"/>
</dbReference>
<dbReference type="Gene3D" id="3.90.15.10">
    <property type="entry name" value="Topoisomerase I, Chain A, domain 3"/>
    <property type="match status" value="1"/>
</dbReference>
<reference evidence="2" key="1">
    <citation type="submission" date="2025-08" db="UniProtKB">
        <authorList>
            <consortium name="Ensembl"/>
        </authorList>
    </citation>
    <scope>IDENTIFICATION</scope>
</reference>
<evidence type="ECO:0000313" key="2">
    <source>
        <dbReference type="Ensembl" id="ENSMMSP00000024412.1"/>
    </source>
</evidence>
<dbReference type="Proteomes" id="UP000694544">
    <property type="component" value="Unplaced"/>
</dbReference>
<sequence length="370" mass="41091">VKLSLAAEEAATIYGTMLDHEYTTKEVFQSNLFRDWQKETTAEERKVVKHLDRCDFTEVHRHFVDKTASQKALSREEKQKRRRNFDKSLAAVILDGHREKIGSFKTEPPGLLKRRVLLEDVVINCSRDYTVPKPLAGPQWKEVGCDFTVMWLAARTENVWNSIRHVTPNPGCDLEKYEVARRLKGVVGEIRSQYRTAWTSPEMRVRQHAVALYFVDKVREGSGHGGCCSLCVEHVQLHPEASGSLDVVDGEALPGGRAFMRTHGAEGEGWALCSGTDWVGARGPSWELRSWLPGVRPRGTHGVWDWLETRQDGVHAHSEGRGGKQGCRGWGHGAVDAPGLPASSDEYDCGRGASCGRAGTGVALAWLGQP</sequence>
<dbReference type="Ensembl" id="ENSMMST00000026976.1">
    <property type="protein sequence ID" value="ENSMMSP00000024412.1"/>
    <property type="gene ID" value="ENSMMSG00000018346.1"/>
</dbReference>
<protein>
    <recommendedName>
        <fullName evidence="1">DNA topoisomerase I eukaryotic-type domain-containing protein</fullName>
    </recommendedName>
</protein>
<evidence type="ECO:0000259" key="1">
    <source>
        <dbReference type="SMART" id="SM00435"/>
    </source>
</evidence>
<dbReference type="InterPro" id="IPR013030">
    <property type="entry name" value="DNA_topo_DNA_db_N_dom2"/>
</dbReference>
<dbReference type="InterPro" id="IPR011010">
    <property type="entry name" value="DNA_brk_join_enz"/>
</dbReference>
<reference evidence="2" key="2">
    <citation type="submission" date="2025-09" db="UniProtKB">
        <authorList>
            <consortium name="Ensembl"/>
        </authorList>
    </citation>
    <scope>IDENTIFICATION</scope>
</reference>
<dbReference type="SUPFAM" id="SSF56741">
    <property type="entry name" value="Eukaryotic DNA topoisomerase I, N-terminal DNA-binding fragment"/>
    <property type="match status" value="1"/>
</dbReference>
<dbReference type="GO" id="GO:0005694">
    <property type="term" value="C:chromosome"/>
    <property type="evidence" value="ECO:0007669"/>
    <property type="project" value="InterPro"/>
</dbReference>
<accession>A0A8C6E3D0</accession>
<dbReference type="GO" id="GO:0042645">
    <property type="term" value="C:mitochondrial nucleoid"/>
    <property type="evidence" value="ECO:0007669"/>
    <property type="project" value="TreeGrafter"/>
</dbReference>
<dbReference type="SMART" id="SM00435">
    <property type="entry name" value="TOPEUc"/>
    <property type="match status" value="1"/>
</dbReference>
<dbReference type="InterPro" id="IPR008336">
    <property type="entry name" value="TopoI_DNA-bd_euk"/>
</dbReference>
<dbReference type="AlphaFoldDB" id="A0A8C6E3D0"/>
<dbReference type="InterPro" id="IPR013500">
    <property type="entry name" value="TopoI_cat_euk"/>
</dbReference>
<dbReference type="GO" id="GO:0003677">
    <property type="term" value="F:DNA binding"/>
    <property type="evidence" value="ECO:0007669"/>
    <property type="project" value="InterPro"/>
</dbReference>
<dbReference type="PANTHER" id="PTHR10290">
    <property type="entry name" value="DNA TOPOISOMERASE I"/>
    <property type="match status" value="1"/>
</dbReference>
<dbReference type="SUPFAM" id="SSF56349">
    <property type="entry name" value="DNA breaking-rejoining enzymes"/>
    <property type="match status" value="1"/>
</dbReference>
<dbReference type="InterPro" id="IPR013034">
    <property type="entry name" value="DNA_topo_DNA_db_N_dom1"/>
</dbReference>
<dbReference type="Pfam" id="PF02919">
    <property type="entry name" value="Topoisom_I_N"/>
    <property type="match status" value="1"/>
</dbReference>